<comment type="caution">
    <text evidence="2">The sequence shown here is derived from an EMBL/GenBank/DDBJ whole genome shotgun (WGS) entry which is preliminary data.</text>
</comment>
<dbReference type="EMBL" id="JBHUML010000005">
    <property type="protein sequence ID" value="MFD2706791.1"/>
    <property type="molecule type" value="Genomic_DNA"/>
</dbReference>
<dbReference type="InterPro" id="IPR050276">
    <property type="entry name" value="MshD_Acetyltransferase"/>
</dbReference>
<sequence>MDITIRQETLADYNATETLVKRAFGDETYSDPTEHVLVENLRESEAFIPELSLVALDSGKHIVGHILLSRITIEDNGSAVDSLALAPVSVAPERQNQGIGTQLMRDALRRARELGFSSVVVLGHPEYYAKFGFERANHWDIQAPFEVPPEAFMVLELTEHALDKAQGGVVQYSWPFWEE</sequence>
<name>A0ABW5T444_9BACI</name>
<accession>A0ABW5T444</accession>
<reference evidence="3" key="1">
    <citation type="journal article" date="2019" name="Int. J. Syst. Evol. Microbiol.">
        <title>The Global Catalogue of Microorganisms (GCM) 10K type strain sequencing project: providing services to taxonomists for standard genome sequencing and annotation.</title>
        <authorList>
            <consortium name="The Broad Institute Genomics Platform"/>
            <consortium name="The Broad Institute Genome Sequencing Center for Infectious Disease"/>
            <person name="Wu L."/>
            <person name="Ma J."/>
        </authorList>
    </citation>
    <scope>NUCLEOTIDE SEQUENCE [LARGE SCALE GENOMIC DNA]</scope>
    <source>
        <strain evidence="3">KCTC 33792</strain>
    </source>
</reference>
<dbReference type="Pfam" id="PF13527">
    <property type="entry name" value="Acetyltransf_9"/>
    <property type="match status" value="1"/>
</dbReference>
<dbReference type="GO" id="GO:0016746">
    <property type="term" value="F:acyltransferase activity"/>
    <property type="evidence" value="ECO:0007669"/>
    <property type="project" value="UniProtKB-KW"/>
</dbReference>
<keyword evidence="3" id="KW-1185">Reference proteome</keyword>
<proteinExistence type="predicted"/>
<dbReference type="PROSITE" id="PS51186">
    <property type="entry name" value="GNAT"/>
    <property type="match status" value="1"/>
</dbReference>
<dbReference type="CDD" id="cd04301">
    <property type="entry name" value="NAT_SF"/>
    <property type="match status" value="1"/>
</dbReference>
<protein>
    <submittedName>
        <fullName evidence="2">GNAT family N-acetyltransferase</fullName>
        <ecNumber evidence="2">2.3.-.-</ecNumber>
    </submittedName>
</protein>
<dbReference type="PANTHER" id="PTHR43617">
    <property type="entry name" value="L-AMINO ACID N-ACETYLTRANSFERASE"/>
    <property type="match status" value="1"/>
</dbReference>
<feature type="domain" description="N-acetyltransferase" evidence="1">
    <location>
        <begin position="3"/>
        <end position="158"/>
    </location>
</feature>
<keyword evidence="2" id="KW-0012">Acyltransferase</keyword>
<gene>
    <name evidence="2" type="ORF">ACFSUB_15110</name>
</gene>
<evidence type="ECO:0000313" key="3">
    <source>
        <dbReference type="Proteomes" id="UP001597520"/>
    </source>
</evidence>
<dbReference type="RefSeq" id="WP_380714091.1">
    <property type="nucleotide sequence ID" value="NZ_JBHUML010000005.1"/>
</dbReference>
<dbReference type="Proteomes" id="UP001597520">
    <property type="component" value="Unassembled WGS sequence"/>
</dbReference>
<dbReference type="InterPro" id="IPR000182">
    <property type="entry name" value="GNAT_dom"/>
</dbReference>
<organism evidence="2 3">
    <name type="scientific">Salibacterium lacus</name>
    <dbReference type="NCBI Taxonomy" id="1898109"/>
    <lineage>
        <taxon>Bacteria</taxon>
        <taxon>Bacillati</taxon>
        <taxon>Bacillota</taxon>
        <taxon>Bacilli</taxon>
        <taxon>Bacillales</taxon>
        <taxon>Bacillaceae</taxon>
    </lineage>
</organism>
<dbReference type="EC" id="2.3.-.-" evidence="2"/>
<evidence type="ECO:0000259" key="1">
    <source>
        <dbReference type="PROSITE" id="PS51186"/>
    </source>
</evidence>
<dbReference type="InterPro" id="IPR016181">
    <property type="entry name" value="Acyl_CoA_acyltransferase"/>
</dbReference>
<evidence type="ECO:0000313" key="2">
    <source>
        <dbReference type="EMBL" id="MFD2706791.1"/>
    </source>
</evidence>
<dbReference type="Gene3D" id="3.40.630.30">
    <property type="match status" value="1"/>
</dbReference>
<keyword evidence="2" id="KW-0808">Transferase</keyword>
<dbReference type="PANTHER" id="PTHR43617:SF2">
    <property type="entry name" value="UPF0039 PROTEIN SLL0451"/>
    <property type="match status" value="1"/>
</dbReference>
<dbReference type="SUPFAM" id="SSF55729">
    <property type="entry name" value="Acyl-CoA N-acyltransferases (Nat)"/>
    <property type="match status" value="1"/>
</dbReference>